<dbReference type="RefSeq" id="XP_003869561.1">
    <property type="nucleotide sequence ID" value="XM_003869512.1"/>
</dbReference>
<dbReference type="GeneID" id="14540472"/>
<name>H8X5H0_CANO9</name>
<evidence type="ECO:0000256" key="1">
    <source>
        <dbReference type="SAM" id="MobiDB-lite"/>
    </source>
</evidence>
<feature type="region of interest" description="Disordered" evidence="1">
    <location>
        <begin position="1"/>
        <end position="30"/>
    </location>
</feature>
<dbReference type="EMBL" id="HE681722">
    <property type="protein sequence ID" value="CCG23426.1"/>
    <property type="molecule type" value="Genomic_DNA"/>
</dbReference>
<sequence>MTKYDESQNFSSQKSNATQHPFSKVTTQHSDGYNTTMRQHIKVIQNSAIRLLPRRQVSTGILPGNESFSVAHRKFTPSFLNRFTFIDTKKQAYSYHGKEQRLIAQRDGPTIIDRVSNASSDAKYEQHVQPLVNYVNPVTFSNEELACISNGLTNLELRIEDGEGKDVFIETDLLRRLGKHTFRLALINQFRIFKNVGYLSNSETDIESDIIWLLDNSPVIEFMKLNGLSKCVSLNRELLINENLTESEFEAKKKVVFNATAIGSFHTMIGLIHFNPRSGSQELMDKIINGKRGVYNILKQSA</sequence>
<dbReference type="Proteomes" id="UP000005018">
    <property type="component" value="Chromosome 4"/>
</dbReference>
<reference evidence="2 3" key="1">
    <citation type="journal article" date="2012" name="PLoS ONE">
        <title>Sequence and analysis of the genome of the pathogenic yeast Candida orthopsilosis.</title>
        <authorList>
            <person name="Riccombeni A."/>
            <person name="Vidanes G."/>
            <person name="Proux-Wera E."/>
            <person name="Wolfe K.H."/>
            <person name="Butler G."/>
        </authorList>
    </citation>
    <scope>NUCLEOTIDE SEQUENCE [LARGE SCALE GENOMIC DNA]</scope>
    <source>
        <strain evidence="2 3">Co 90-125</strain>
    </source>
</reference>
<proteinExistence type="predicted"/>
<feature type="compositionally biased region" description="Polar residues" evidence="1">
    <location>
        <begin position="7"/>
        <end position="30"/>
    </location>
</feature>
<dbReference type="AlphaFoldDB" id="H8X5H0"/>
<protein>
    <submittedName>
        <fullName evidence="2">Uncharacterized protein</fullName>
    </submittedName>
</protein>
<keyword evidence="3" id="KW-1185">Reference proteome</keyword>
<dbReference type="OrthoDB" id="4014468at2759"/>
<evidence type="ECO:0000313" key="3">
    <source>
        <dbReference type="Proteomes" id="UP000005018"/>
    </source>
</evidence>
<organism evidence="2 3">
    <name type="scientific">Candida orthopsilosis (strain 90-125)</name>
    <name type="common">Yeast</name>
    <dbReference type="NCBI Taxonomy" id="1136231"/>
    <lineage>
        <taxon>Eukaryota</taxon>
        <taxon>Fungi</taxon>
        <taxon>Dikarya</taxon>
        <taxon>Ascomycota</taxon>
        <taxon>Saccharomycotina</taxon>
        <taxon>Pichiomycetes</taxon>
        <taxon>Debaryomycetaceae</taxon>
        <taxon>Candida/Lodderomyces clade</taxon>
        <taxon>Candida</taxon>
    </lineage>
</organism>
<gene>
    <name evidence="2" type="ORF">CORT_0D05880</name>
</gene>
<accession>H8X5H0</accession>
<evidence type="ECO:0000313" key="2">
    <source>
        <dbReference type="EMBL" id="CCG23426.1"/>
    </source>
</evidence>
<dbReference type="KEGG" id="cot:CORT_0D05880"/>
<dbReference type="HOGENOM" id="CLU_921324_0_0_1"/>